<dbReference type="OrthoDB" id="9773233at2"/>
<keyword evidence="2" id="KW-0285">Flavoprotein</keyword>
<evidence type="ECO:0000256" key="3">
    <source>
        <dbReference type="ARBA" id="ARBA00022827"/>
    </source>
</evidence>
<dbReference type="SUPFAM" id="SSF51905">
    <property type="entry name" value="FAD/NAD(P)-binding domain"/>
    <property type="match status" value="1"/>
</dbReference>
<reference evidence="6" key="1">
    <citation type="thesis" date="2015" institute="Rutgers" country="The State University of New Jersey, 14 College Farm Rd., New Brunswick, NJ, USA">
        <title>Ammonia toxicity in bacteria and its implications for treatment of and resource recovery from highly nitrogenous organic wastes.</title>
        <authorList>
            <person name="Luther A.K."/>
        </authorList>
    </citation>
    <scope>NUCLEOTIDE SEQUENCE</scope>
    <source>
        <strain evidence="6">RT-10B</strain>
    </source>
</reference>
<dbReference type="EMBL" id="JYGE01000003">
    <property type="protein sequence ID" value="PSJ31871.1"/>
    <property type="molecule type" value="Genomic_DNA"/>
</dbReference>
<evidence type="ECO:0008006" key="8">
    <source>
        <dbReference type="Google" id="ProtNLM"/>
    </source>
</evidence>
<comment type="cofactor">
    <cofactor evidence="1">
        <name>FAD</name>
        <dbReference type="ChEBI" id="CHEBI:57692"/>
    </cofactor>
</comment>
<dbReference type="SUPFAM" id="SSF160996">
    <property type="entry name" value="HI0933 insert domain-like"/>
    <property type="match status" value="1"/>
</dbReference>
<evidence type="ECO:0000313" key="7">
    <source>
        <dbReference type="Proteomes" id="UP000241434"/>
    </source>
</evidence>
<evidence type="ECO:0000259" key="5">
    <source>
        <dbReference type="Pfam" id="PF22780"/>
    </source>
</evidence>
<dbReference type="Gene3D" id="2.40.30.10">
    <property type="entry name" value="Translation factors"/>
    <property type="match status" value="1"/>
</dbReference>
<keyword evidence="3" id="KW-0274">FAD</keyword>
<evidence type="ECO:0000259" key="4">
    <source>
        <dbReference type="Pfam" id="PF03486"/>
    </source>
</evidence>
<dbReference type="Gene3D" id="3.50.50.60">
    <property type="entry name" value="FAD/NAD(P)-binding domain"/>
    <property type="match status" value="1"/>
</dbReference>
<feature type="domain" description="RsdA/BaiN/AoA(So)-like Rossmann fold-like" evidence="4">
    <location>
        <begin position="6"/>
        <end position="424"/>
    </location>
</feature>
<keyword evidence="7" id="KW-1185">Reference proteome</keyword>
<evidence type="ECO:0000313" key="6">
    <source>
        <dbReference type="EMBL" id="PSJ31871.1"/>
    </source>
</evidence>
<sequence>MLKNYDIAILGAGPAGIMAALSARKVNNQADICIIDSNSNIGNKLRITGGGRCNFTNNKDISNFFDNIVRNKKFLYSSLYSFSNEDLKEFIKKIGLDYVVEDDNDNKVYLKSGKSMDLIEVLNLELRKSNIDYISKSKVGDINLKEKKIISDDLIIKSDRIIIASGGSSYPQTGSDGSIMKILSKKGYNVIKEVPALAPMNIKESWVKDIPGISLQNVSITVSKVSSKNKNSSKTSNQKSKKLAELYGDMVFTHKGIGGPAVLKASSYINRSIEESILEIDFITDIAKDELFDIAKSNPKKTILSNLKELFPNNFLKRILEKCNEESDGKFDFINDCSANISNKNFEILYKSLKKAELTPTSLADLERATITSGGIDVKNIDSSSLESVIDSGIYFAGEVIDVDALTGGYNLQIAFSTGYLAGMSAAESLK</sequence>
<dbReference type="Gene3D" id="1.10.8.260">
    <property type="entry name" value="HI0933 insert domain-like"/>
    <property type="match status" value="1"/>
</dbReference>
<gene>
    <name evidence="6" type="ORF">UF10_04485</name>
</gene>
<feature type="domain" description="RsdA/BaiN/AoA(So)-like insert" evidence="5">
    <location>
        <begin position="194"/>
        <end position="370"/>
    </location>
</feature>
<protein>
    <recommendedName>
        <fullName evidence="8">Flavoprotein</fullName>
    </recommendedName>
</protein>
<dbReference type="NCBIfam" id="TIGR00275">
    <property type="entry name" value="aminoacetone oxidase family FAD-binding enzyme"/>
    <property type="match status" value="1"/>
</dbReference>
<dbReference type="AlphaFoldDB" id="A0A2P7Q1M3"/>
<dbReference type="Pfam" id="PF22780">
    <property type="entry name" value="HI0933_like_1st"/>
    <property type="match status" value="1"/>
</dbReference>
<dbReference type="RefSeq" id="WP_106776628.1">
    <property type="nucleotide sequence ID" value="NZ_JYGE01000003.1"/>
</dbReference>
<accession>A0A2P7Q1M3</accession>
<evidence type="ECO:0000256" key="2">
    <source>
        <dbReference type="ARBA" id="ARBA00022630"/>
    </source>
</evidence>
<dbReference type="InterPro" id="IPR004792">
    <property type="entry name" value="BaiN-like"/>
</dbReference>
<dbReference type="PRINTS" id="PR00368">
    <property type="entry name" value="FADPNR"/>
</dbReference>
<evidence type="ECO:0000256" key="1">
    <source>
        <dbReference type="ARBA" id="ARBA00001974"/>
    </source>
</evidence>
<dbReference type="Pfam" id="PF03486">
    <property type="entry name" value="HI0933_like"/>
    <property type="match status" value="1"/>
</dbReference>
<dbReference type="InterPro" id="IPR055178">
    <property type="entry name" value="RsdA/BaiN/AoA(So)-like_dom"/>
</dbReference>
<dbReference type="InterPro" id="IPR023166">
    <property type="entry name" value="BaiN-like_dom_sf"/>
</dbReference>
<dbReference type="PANTHER" id="PTHR42887:SF2">
    <property type="entry name" value="OS12G0638800 PROTEIN"/>
    <property type="match status" value="1"/>
</dbReference>
<organism evidence="6 7">
    <name type="scientific">Peptostreptococcus russellii</name>
    <dbReference type="NCBI Taxonomy" id="215200"/>
    <lineage>
        <taxon>Bacteria</taxon>
        <taxon>Bacillati</taxon>
        <taxon>Bacillota</taxon>
        <taxon>Clostridia</taxon>
        <taxon>Peptostreptococcales</taxon>
        <taxon>Peptostreptococcaceae</taxon>
        <taxon>Peptostreptococcus</taxon>
    </lineage>
</organism>
<proteinExistence type="predicted"/>
<name>A0A2P7Q1M3_9FIRM</name>
<dbReference type="Proteomes" id="UP000241434">
    <property type="component" value="Unassembled WGS sequence"/>
</dbReference>
<dbReference type="InterPro" id="IPR057661">
    <property type="entry name" value="RsdA/BaiN/AoA(So)_Rossmann"/>
</dbReference>
<comment type="caution">
    <text evidence="6">The sequence shown here is derived from an EMBL/GenBank/DDBJ whole genome shotgun (WGS) entry which is preliminary data.</text>
</comment>
<dbReference type="PRINTS" id="PR00469">
    <property type="entry name" value="PNDRDTASEII"/>
</dbReference>
<dbReference type="InterPro" id="IPR036188">
    <property type="entry name" value="FAD/NAD-bd_sf"/>
</dbReference>
<dbReference type="PANTHER" id="PTHR42887">
    <property type="entry name" value="OS12G0638800 PROTEIN"/>
    <property type="match status" value="1"/>
</dbReference>